<reference evidence="2 3" key="1">
    <citation type="submission" date="2021-10" db="EMBL/GenBank/DDBJ databases">
        <authorList>
            <person name="Criscuolo A."/>
        </authorList>
    </citation>
    <scope>NUCLEOTIDE SEQUENCE [LARGE SCALE GENOMIC DNA]</scope>
    <source>
        <strain evidence="3">CIP 111883</strain>
    </source>
</reference>
<evidence type="ECO:0000313" key="3">
    <source>
        <dbReference type="Proteomes" id="UP000789833"/>
    </source>
</evidence>
<dbReference type="EMBL" id="CAKJTJ010000033">
    <property type="protein sequence ID" value="CAG9623028.1"/>
    <property type="molecule type" value="Genomic_DNA"/>
</dbReference>
<evidence type="ECO:0000313" key="2">
    <source>
        <dbReference type="EMBL" id="CAG9623028.1"/>
    </source>
</evidence>
<accession>A0ABN8AIP5</accession>
<comment type="caution">
    <text evidence="2">The sequence shown here is derived from an EMBL/GenBank/DDBJ whole genome shotgun (WGS) entry which is preliminary data.</text>
</comment>
<dbReference type="Proteomes" id="UP000789833">
    <property type="component" value="Unassembled WGS sequence"/>
</dbReference>
<dbReference type="InterPro" id="IPR045515">
    <property type="entry name" value="DUF6440"/>
</dbReference>
<sequence length="57" mass="6519">MKNNRFEEVYKQGKLTVSKIIRDNETGVLYLVHQEGYGMGLTVMVDAEGKPIIDKNF</sequence>
<organism evidence="2 3">
    <name type="scientific">Sutcliffiella rhizosphaerae</name>
    <dbReference type="NCBI Taxonomy" id="2880967"/>
    <lineage>
        <taxon>Bacteria</taxon>
        <taxon>Bacillati</taxon>
        <taxon>Bacillota</taxon>
        <taxon>Bacilli</taxon>
        <taxon>Bacillales</taxon>
        <taxon>Bacillaceae</taxon>
        <taxon>Sutcliffiella</taxon>
    </lineage>
</organism>
<protein>
    <recommendedName>
        <fullName evidence="1">DUF6440 domain-containing protein</fullName>
    </recommendedName>
</protein>
<dbReference type="RefSeq" id="WP_230504088.1">
    <property type="nucleotide sequence ID" value="NZ_CAKJTJ010000033.1"/>
</dbReference>
<evidence type="ECO:0000259" key="1">
    <source>
        <dbReference type="Pfam" id="PF20037"/>
    </source>
</evidence>
<proteinExistence type="predicted"/>
<feature type="domain" description="DUF6440" evidence="1">
    <location>
        <begin position="5"/>
        <end position="54"/>
    </location>
</feature>
<name>A0ABN8AIP5_9BACI</name>
<dbReference type="Pfam" id="PF20037">
    <property type="entry name" value="DUF6440"/>
    <property type="match status" value="1"/>
</dbReference>
<keyword evidence="3" id="KW-1185">Reference proteome</keyword>
<gene>
    <name evidence="2" type="ORF">BACCIP111883_03823</name>
</gene>